<feature type="domain" description="Glycoside hydrolase family 2 catalytic" evidence="6">
    <location>
        <begin position="261"/>
        <end position="529"/>
    </location>
</feature>
<dbReference type="EMBL" id="PDYG01000018">
    <property type="protein sequence ID" value="PHU38001.1"/>
    <property type="molecule type" value="Genomic_DNA"/>
</dbReference>
<dbReference type="Gene3D" id="3.20.20.80">
    <property type="entry name" value="Glycosidases"/>
    <property type="match status" value="1"/>
</dbReference>
<evidence type="ECO:0000256" key="1">
    <source>
        <dbReference type="ARBA" id="ARBA00007401"/>
    </source>
</evidence>
<dbReference type="InterPro" id="IPR013783">
    <property type="entry name" value="Ig-like_fold"/>
</dbReference>
<dbReference type="SUPFAM" id="SSF49785">
    <property type="entry name" value="Galactose-binding domain-like"/>
    <property type="match status" value="1"/>
</dbReference>
<dbReference type="PANTHER" id="PTHR42732:SF1">
    <property type="entry name" value="BETA-MANNOSIDASE"/>
    <property type="match status" value="1"/>
</dbReference>
<dbReference type="InterPro" id="IPR006101">
    <property type="entry name" value="Glyco_hydro_2"/>
</dbReference>
<evidence type="ECO:0000259" key="6">
    <source>
        <dbReference type="Pfam" id="PF02836"/>
    </source>
</evidence>
<dbReference type="InterPro" id="IPR051913">
    <property type="entry name" value="GH2_Domain-Containing"/>
</dbReference>
<reference evidence="8 9" key="1">
    <citation type="submission" date="2017-10" db="EMBL/GenBank/DDBJ databases">
        <title>Resolving the taxonomy of Roseburia spp., Eubacterium rectale and Agathobacter spp. through phylogenomic analysis.</title>
        <authorList>
            <person name="Sheridan P.O."/>
            <person name="Walker A.W."/>
            <person name="Duncan S.H."/>
            <person name="Scott K.P."/>
            <person name="Toole P.W.O."/>
            <person name="Luis P."/>
            <person name="Flint H.J."/>
        </authorList>
    </citation>
    <scope>NUCLEOTIDE SEQUENCE [LARGE SCALE GENOMIC DNA]</scope>
    <source>
        <strain evidence="8 9">JK623</strain>
    </source>
</reference>
<dbReference type="InterPro" id="IPR006102">
    <property type="entry name" value="Ig-like_GH2"/>
</dbReference>
<dbReference type="InterPro" id="IPR006104">
    <property type="entry name" value="Glyco_hydro_2_N"/>
</dbReference>
<evidence type="ECO:0000259" key="5">
    <source>
        <dbReference type="Pfam" id="PF00703"/>
    </source>
</evidence>
<dbReference type="AlphaFoldDB" id="A0A2G3E476"/>
<evidence type="ECO:0000259" key="7">
    <source>
        <dbReference type="Pfam" id="PF02837"/>
    </source>
</evidence>
<keyword evidence="2 4" id="KW-0378">Hydrolase</keyword>
<dbReference type="InterPro" id="IPR036156">
    <property type="entry name" value="Beta-gal/glucu_dom_sf"/>
</dbReference>
<dbReference type="PRINTS" id="PR00132">
    <property type="entry name" value="GLHYDRLASE2"/>
</dbReference>
<evidence type="ECO:0000256" key="2">
    <source>
        <dbReference type="ARBA" id="ARBA00022801"/>
    </source>
</evidence>
<keyword evidence="9" id="KW-1185">Reference proteome</keyword>
<comment type="similarity">
    <text evidence="1 4">Belongs to the glycosyl hydrolase 2 family.</text>
</comment>
<evidence type="ECO:0000256" key="3">
    <source>
        <dbReference type="ARBA" id="ARBA00023295"/>
    </source>
</evidence>
<name>A0A2G3E476_9FIRM</name>
<evidence type="ECO:0000313" key="9">
    <source>
        <dbReference type="Proteomes" id="UP000224563"/>
    </source>
</evidence>
<feature type="domain" description="Glycoside hydrolase family 2 immunoglobulin-like beta-sandwich" evidence="5">
    <location>
        <begin position="152"/>
        <end position="254"/>
    </location>
</feature>
<gene>
    <name evidence="8" type="ORF">CSX02_04800</name>
</gene>
<proteinExistence type="inferred from homology"/>
<dbReference type="Pfam" id="PF02837">
    <property type="entry name" value="Glyco_hydro_2_N"/>
    <property type="match status" value="1"/>
</dbReference>
<organism evidence="8 9">
    <name type="scientific">Agathobacter ruminis</name>
    <dbReference type="NCBI Taxonomy" id="1712665"/>
    <lineage>
        <taxon>Bacteria</taxon>
        <taxon>Bacillati</taxon>
        <taxon>Bacillota</taxon>
        <taxon>Clostridia</taxon>
        <taxon>Lachnospirales</taxon>
        <taxon>Lachnospiraceae</taxon>
        <taxon>Agathobacter</taxon>
    </lineage>
</organism>
<dbReference type="PANTHER" id="PTHR42732">
    <property type="entry name" value="BETA-GALACTOSIDASE"/>
    <property type="match status" value="1"/>
</dbReference>
<protein>
    <submittedName>
        <fullName evidence="8">Beta-galactosidase</fullName>
    </submittedName>
</protein>
<dbReference type="GO" id="GO:0004553">
    <property type="term" value="F:hydrolase activity, hydrolyzing O-glycosyl compounds"/>
    <property type="evidence" value="ECO:0007669"/>
    <property type="project" value="InterPro"/>
</dbReference>
<sequence length="792" mass="90144">MEKIYLNDAWEFTPEYGSEQYEKVRIPHSVVETPYNYFDEHSYQMLSGYRMTLVPKGEWRGKKVLLTFEGAAHSATVFANGKEIAKHDCGYTAFSADLSDFMEEATVEITVRLDSREDLNIPPFGLVIDYMTYGGLYRDVYLEIGEKLHTEDVFAKPFRKGKDSYRLEVEHLLSEECKGKNLKLSYELCEYETGNPVEQWNYEGTIESQKFHTHRELLKVKEWSVESPALYVLKVTIEEQGKICDTKVVRFGFREAVFRADGFYLNGKKVKLRGLNRHQSYPYVGYAMPQSMQELDADILKNELALNAVRTSHYPQSQYFIDRCDEIGLLVFTEIPGWQHIGDAQWKEQALQNVREMIVQYRNHPSIILWGVRINESQDDDALYEKTNALAHELDNTRMTGGVRFIKKSNLLEDVYTFNDFSYDGTGEGAQEKKNVTTDMSKGYLVSEYAGHMYPTKMFDDEEQKREHMLRHATVLNKVASQEQSAGSFGWCMFDYNTHKDFGSGDRICYHGVLDMFRNAKPAAAVYRAQGDCSKDPFISVLSSMDIGEHPACNRTETYMLTNADAIRMYKNDRFIKEYDANRSLTPALRRGPIAIDDYIGDAIEKGENFKPKQAQAVKDMMNYVAIHGMGMTPKLAKMAAKLVAVYHMDPKLAVPLFNKYIGDWGGKSTSYRFDAICDGEVVASVTKMPMTKMQLKYQLSKDTLKEVHSYDVAEIRLSVTDEHENQLYYYGEAASIQTEGPIAVIGPDVVSFRGGATGVYVKTTGETGPAKVIIRVPGMDSVTIDLTVCES</sequence>
<feature type="domain" description="Glycosyl hydrolases family 2 sugar binding" evidence="7">
    <location>
        <begin position="10"/>
        <end position="142"/>
    </location>
</feature>
<dbReference type="PROSITE" id="PS00719">
    <property type="entry name" value="GLYCOSYL_HYDROL_F2_1"/>
    <property type="match status" value="1"/>
</dbReference>
<evidence type="ECO:0000256" key="4">
    <source>
        <dbReference type="RuleBase" id="RU361154"/>
    </source>
</evidence>
<dbReference type="Pfam" id="PF02836">
    <property type="entry name" value="Glyco_hydro_2_C"/>
    <property type="match status" value="1"/>
</dbReference>
<dbReference type="InterPro" id="IPR006103">
    <property type="entry name" value="Glyco_hydro_2_cat"/>
</dbReference>
<dbReference type="RefSeq" id="WP_099385825.1">
    <property type="nucleotide sequence ID" value="NZ_JANSWH010000070.1"/>
</dbReference>
<dbReference type="InterPro" id="IPR008979">
    <property type="entry name" value="Galactose-bd-like_sf"/>
</dbReference>
<dbReference type="GO" id="GO:0005975">
    <property type="term" value="P:carbohydrate metabolic process"/>
    <property type="evidence" value="ECO:0007669"/>
    <property type="project" value="InterPro"/>
</dbReference>
<dbReference type="Gene3D" id="2.60.120.260">
    <property type="entry name" value="Galactose-binding domain-like"/>
    <property type="match status" value="1"/>
</dbReference>
<reference evidence="8 9" key="2">
    <citation type="submission" date="2017-10" db="EMBL/GenBank/DDBJ databases">
        <authorList>
            <person name="Banno H."/>
            <person name="Chua N.-H."/>
        </authorList>
    </citation>
    <scope>NUCLEOTIDE SEQUENCE [LARGE SCALE GENOMIC DNA]</scope>
    <source>
        <strain evidence="8 9">JK623</strain>
    </source>
</reference>
<dbReference type="SUPFAM" id="SSF51445">
    <property type="entry name" value="(Trans)glycosidases"/>
    <property type="match status" value="1"/>
</dbReference>
<evidence type="ECO:0000313" key="8">
    <source>
        <dbReference type="EMBL" id="PHU38001.1"/>
    </source>
</evidence>
<dbReference type="InterPro" id="IPR017853">
    <property type="entry name" value="GH"/>
</dbReference>
<dbReference type="Gene3D" id="2.60.40.10">
    <property type="entry name" value="Immunoglobulins"/>
    <property type="match status" value="1"/>
</dbReference>
<accession>A0A2G3E476</accession>
<keyword evidence="3 4" id="KW-0326">Glycosidase</keyword>
<comment type="caution">
    <text evidence="8">The sequence shown here is derived from an EMBL/GenBank/DDBJ whole genome shotgun (WGS) entry which is preliminary data.</text>
</comment>
<dbReference type="Pfam" id="PF00703">
    <property type="entry name" value="Glyco_hydro_2"/>
    <property type="match status" value="1"/>
</dbReference>
<dbReference type="Proteomes" id="UP000224563">
    <property type="component" value="Unassembled WGS sequence"/>
</dbReference>
<dbReference type="SUPFAM" id="SSF49303">
    <property type="entry name" value="beta-Galactosidase/glucuronidase domain"/>
    <property type="match status" value="1"/>
</dbReference>
<dbReference type="InterPro" id="IPR023230">
    <property type="entry name" value="Glyco_hydro_2_CS"/>
</dbReference>